<organism evidence="2 3">
    <name type="scientific">Nelumbo nucifera</name>
    <name type="common">Sacred lotus</name>
    <dbReference type="NCBI Taxonomy" id="4432"/>
    <lineage>
        <taxon>Eukaryota</taxon>
        <taxon>Viridiplantae</taxon>
        <taxon>Streptophyta</taxon>
        <taxon>Embryophyta</taxon>
        <taxon>Tracheophyta</taxon>
        <taxon>Spermatophyta</taxon>
        <taxon>Magnoliopsida</taxon>
        <taxon>Proteales</taxon>
        <taxon>Nelumbonaceae</taxon>
        <taxon>Nelumbo</taxon>
    </lineage>
</organism>
<dbReference type="SMART" id="SM00256">
    <property type="entry name" value="FBOX"/>
    <property type="match status" value="1"/>
</dbReference>
<dbReference type="InterPro" id="IPR053197">
    <property type="entry name" value="F-box_SCFL_complex_component"/>
</dbReference>
<dbReference type="EMBL" id="DUZY01000001">
    <property type="protein sequence ID" value="DAD17853.1"/>
    <property type="molecule type" value="Genomic_DNA"/>
</dbReference>
<gene>
    <name evidence="2" type="ORF">HUJ06_019316</name>
</gene>
<dbReference type="PROSITE" id="PS50181">
    <property type="entry name" value="FBOX"/>
    <property type="match status" value="1"/>
</dbReference>
<dbReference type="PANTHER" id="PTHR34223">
    <property type="entry name" value="OS11G0201299 PROTEIN"/>
    <property type="match status" value="1"/>
</dbReference>
<evidence type="ECO:0000313" key="3">
    <source>
        <dbReference type="Proteomes" id="UP000607653"/>
    </source>
</evidence>
<accession>A0A822XDX2</accession>
<dbReference type="CDD" id="cd22160">
    <property type="entry name" value="F-box_AtFBL13-like"/>
    <property type="match status" value="1"/>
</dbReference>
<dbReference type="PANTHER" id="PTHR34223:SF51">
    <property type="entry name" value="OS06G0556300 PROTEIN"/>
    <property type="match status" value="1"/>
</dbReference>
<dbReference type="InterPro" id="IPR036047">
    <property type="entry name" value="F-box-like_dom_sf"/>
</dbReference>
<dbReference type="Gene3D" id="1.20.1280.50">
    <property type="match status" value="1"/>
</dbReference>
<evidence type="ECO:0000313" key="2">
    <source>
        <dbReference type="EMBL" id="DAD17853.1"/>
    </source>
</evidence>
<dbReference type="SUPFAM" id="SSF81383">
    <property type="entry name" value="F-box domain"/>
    <property type="match status" value="1"/>
</dbReference>
<proteinExistence type="predicted"/>
<comment type="caution">
    <text evidence="2">The sequence shown here is derived from an EMBL/GenBank/DDBJ whole genome shotgun (WGS) entry which is preliminary data.</text>
</comment>
<dbReference type="Proteomes" id="UP000607653">
    <property type="component" value="Unassembled WGS sequence"/>
</dbReference>
<name>A0A822XDX2_NELNU</name>
<evidence type="ECO:0000259" key="1">
    <source>
        <dbReference type="PROSITE" id="PS50181"/>
    </source>
</evidence>
<dbReference type="InterPro" id="IPR053781">
    <property type="entry name" value="F-box_AtFBL13-like"/>
</dbReference>
<feature type="domain" description="F-box" evidence="1">
    <location>
        <begin position="16"/>
        <end position="52"/>
    </location>
</feature>
<dbReference type="AlphaFoldDB" id="A0A822XDX2"/>
<dbReference type="Pfam" id="PF00646">
    <property type="entry name" value="F-box"/>
    <property type="match status" value="1"/>
</dbReference>
<dbReference type="InterPro" id="IPR001810">
    <property type="entry name" value="F-box_dom"/>
</dbReference>
<keyword evidence="3" id="KW-1185">Reference proteome</keyword>
<sequence length="97" mass="11492">MPTSKTNAKKCLYQGEARLSSLPDHILHRILSFLPIKDAVRTSILSTRWKYLWTFVTHLYLVDGLLFCDKIVKEKSRSFMYFVDRALMLRSVKFRHI</sequence>
<reference evidence="2 3" key="1">
    <citation type="journal article" date="2020" name="Mol. Biol. Evol.">
        <title>Distinct Expression and Methylation Patterns for Genes with Different Fates following a Single Whole-Genome Duplication in Flowering Plants.</title>
        <authorList>
            <person name="Shi T."/>
            <person name="Rahmani R.S."/>
            <person name="Gugger P.F."/>
            <person name="Wang M."/>
            <person name="Li H."/>
            <person name="Zhang Y."/>
            <person name="Li Z."/>
            <person name="Wang Q."/>
            <person name="Van de Peer Y."/>
            <person name="Marchal K."/>
            <person name="Chen J."/>
        </authorList>
    </citation>
    <scope>NUCLEOTIDE SEQUENCE [LARGE SCALE GENOMIC DNA]</scope>
    <source>
        <tissue evidence="2">Leaf</tissue>
    </source>
</reference>
<protein>
    <recommendedName>
        <fullName evidence="1">F-box domain-containing protein</fullName>
    </recommendedName>
</protein>